<comment type="caution">
    <text evidence="4">The sequence shown here is derived from an EMBL/GenBank/DDBJ whole genome shotgun (WGS) entry which is preliminary data.</text>
</comment>
<dbReference type="InterPro" id="IPR050410">
    <property type="entry name" value="CCR4/nocturin_mRNA_transcr"/>
</dbReference>
<evidence type="ECO:0000259" key="3">
    <source>
        <dbReference type="Pfam" id="PF03372"/>
    </source>
</evidence>
<sequence length="469" mass="53949">MSNPIPKSCKSRKFISVPNTADETAIPTESFSIMSYNVLSQKNIRRKMFPYASSNSLKWKFRKGNLLSEIKHLRPDIVCLQEVTIDHYHQVFQPEFTKWGYIGELHFSYGKNHGVAVMCLKEKFRIVSNLRIELGCQRNPNDPDSFYIPDNIAQIFFLEFNDNSSADSLTQSIDSTNSIPTTPEVEGSLELDSQCENELDIVMPNKKHKSSNESLDTSFKESQKNRIIVANTHLYWKPDGGFERFQQMTKILSCCKQLSADNKYPLLLCGDFNTTPDDTLYTLLTCPKPLKLSLDMTEQLLPTTTDYDSSEDQEDFSDDLITDENNAQQLLEAQKNIEAIYNNDLNMVNSKLSKFYSDFKNYTFFSSYSNYSQFDESHLNNPKWTGEPLYTNYTNWKGTLDYIMFQRFPFEDTATNSINKCNSNNNPQAFVLKEILSIPNTTFLIPGLPNEVFSSDHLSIMAKLDYFNN</sequence>
<dbReference type="Proteomes" id="UP000187429">
    <property type="component" value="Unassembled WGS sequence"/>
</dbReference>
<dbReference type="InterPro" id="IPR005135">
    <property type="entry name" value="Endo/exonuclease/phosphatase"/>
</dbReference>
<dbReference type="AlphaFoldDB" id="A0A1R1WZ26"/>
<dbReference type="InterPro" id="IPR036691">
    <property type="entry name" value="Endo/exonu/phosph_ase_sf"/>
</dbReference>
<dbReference type="GO" id="GO:0000175">
    <property type="term" value="F:3'-5'-RNA exonuclease activity"/>
    <property type="evidence" value="ECO:0007669"/>
    <property type="project" value="TreeGrafter"/>
</dbReference>
<evidence type="ECO:0000256" key="2">
    <source>
        <dbReference type="ARBA" id="ARBA00022801"/>
    </source>
</evidence>
<dbReference type="PANTHER" id="PTHR12121:SF45">
    <property type="entry name" value="NOCTURNIN"/>
    <property type="match status" value="1"/>
</dbReference>
<dbReference type="Pfam" id="PF03372">
    <property type="entry name" value="Exo_endo_phos"/>
    <property type="match status" value="1"/>
</dbReference>
<gene>
    <name evidence="4" type="ORF">AYI69_g11389</name>
</gene>
<evidence type="ECO:0000313" key="5">
    <source>
        <dbReference type="Proteomes" id="UP000187429"/>
    </source>
</evidence>
<evidence type="ECO:0000313" key="4">
    <source>
        <dbReference type="EMBL" id="OMJ07630.1"/>
    </source>
</evidence>
<proteinExistence type="inferred from homology"/>
<organism evidence="4 5">
    <name type="scientific">Smittium culicis</name>
    <dbReference type="NCBI Taxonomy" id="133412"/>
    <lineage>
        <taxon>Eukaryota</taxon>
        <taxon>Fungi</taxon>
        <taxon>Fungi incertae sedis</taxon>
        <taxon>Zoopagomycota</taxon>
        <taxon>Kickxellomycotina</taxon>
        <taxon>Harpellomycetes</taxon>
        <taxon>Harpellales</taxon>
        <taxon>Legeriomycetaceae</taxon>
        <taxon>Smittium</taxon>
    </lineage>
</organism>
<keyword evidence="2" id="KW-0378">Hydrolase</keyword>
<dbReference type="EMBL" id="LSSM01007611">
    <property type="protein sequence ID" value="OMJ07630.1"/>
    <property type="molecule type" value="Genomic_DNA"/>
</dbReference>
<protein>
    <submittedName>
        <fullName evidence="4">RNA exonuclease NGL2</fullName>
    </submittedName>
</protein>
<dbReference type="PANTHER" id="PTHR12121">
    <property type="entry name" value="CARBON CATABOLITE REPRESSOR PROTEIN 4"/>
    <property type="match status" value="1"/>
</dbReference>
<dbReference type="Gene3D" id="3.60.10.10">
    <property type="entry name" value="Endonuclease/exonuclease/phosphatase"/>
    <property type="match status" value="1"/>
</dbReference>
<keyword evidence="4" id="KW-0540">Nuclease</keyword>
<name>A0A1R1WZ26_9FUNG</name>
<reference evidence="5" key="1">
    <citation type="submission" date="2017-01" db="EMBL/GenBank/DDBJ databases">
        <authorList>
            <person name="Wang Y."/>
            <person name="White M."/>
            <person name="Kvist S."/>
            <person name="Moncalvo J.-M."/>
        </authorList>
    </citation>
    <scope>NUCLEOTIDE SEQUENCE [LARGE SCALE GENOMIC DNA]</scope>
    <source>
        <strain evidence="5">ID-206-W2</strain>
    </source>
</reference>
<evidence type="ECO:0000256" key="1">
    <source>
        <dbReference type="ARBA" id="ARBA00010774"/>
    </source>
</evidence>
<comment type="similarity">
    <text evidence="1">Belongs to the CCR4/nocturin family.</text>
</comment>
<keyword evidence="5" id="KW-1185">Reference proteome</keyword>
<keyword evidence="4" id="KW-0269">Exonuclease</keyword>
<dbReference type="SUPFAM" id="SSF56219">
    <property type="entry name" value="DNase I-like"/>
    <property type="match status" value="1"/>
</dbReference>
<dbReference type="OrthoDB" id="428734at2759"/>
<dbReference type="GO" id="GO:0006139">
    <property type="term" value="P:nucleobase-containing compound metabolic process"/>
    <property type="evidence" value="ECO:0007669"/>
    <property type="project" value="UniProtKB-ARBA"/>
</dbReference>
<accession>A0A1R1WZ26</accession>
<feature type="domain" description="Endonuclease/exonuclease/phosphatase" evidence="3">
    <location>
        <begin position="34"/>
        <end position="411"/>
    </location>
</feature>